<dbReference type="AlphaFoldDB" id="A0A090IQW3"/>
<sequence>MALLDITRGLCCFHIFLLLSRIFLLFSSSLCNKVGTHVIKLVSEAEEAREETGGKWICIKRQSGLFPNKKSIKFRAGSNKGSAPFFFIQYPFNSLSTKGFKHSFSILFFLFHCFPLLGWEIIFHNGIRSELILNYNIKCNAF</sequence>
<evidence type="ECO:0000313" key="1">
    <source>
        <dbReference type="EMBL" id="CEE00052.1"/>
    </source>
</evidence>
<gene>
    <name evidence="1" type="ORF">BT1A1_0191</name>
</gene>
<dbReference type="EMBL" id="CCRF01000008">
    <property type="protein sequence ID" value="CEE00052.1"/>
    <property type="molecule type" value="Genomic_DNA"/>
</dbReference>
<dbReference type="Proteomes" id="UP000040576">
    <property type="component" value="Unassembled WGS sequence"/>
</dbReference>
<reference evidence="1 2" key="1">
    <citation type="submission" date="2014-07" db="EMBL/GenBank/DDBJ databases">
        <authorList>
            <person name="Wibberg Daniel"/>
        </authorList>
    </citation>
    <scope>NUCLEOTIDE SEQUENCE [LARGE SCALE GENOMIC DNA]</scope>
</reference>
<protein>
    <submittedName>
        <fullName evidence="1">Uncharacterized protein</fullName>
    </submittedName>
</protein>
<name>A0A090IQW3_9BACI</name>
<accession>A0A090IQW3</accession>
<keyword evidence="2" id="KW-1185">Reference proteome</keyword>
<proteinExistence type="predicted"/>
<organism evidence="1 2">
    <name type="scientific">Caldibacillus thermoamylovorans</name>
    <dbReference type="NCBI Taxonomy" id="35841"/>
    <lineage>
        <taxon>Bacteria</taxon>
        <taxon>Bacillati</taxon>
        <taxon>Bacillota</taxon>
        <taxon>Bacilli</taxon>
        <taxon>Bacillales</taxon>
        <taxon>Bacillaceae</taxon>
        <taxon>Caldibacillus</taxon>
    </lineage>
</organism>
<evidence type="ECO:0000313" key="2">
    <source>
        <dbReference type="Proteomes" id="UP000040576"/>
    </source>
</evidence>